<dbReference type="PROSITE" id="PS50157">
    <property type="entry name" value="ZINC_FINGER_C2H2_2"/>
    <property type="match status" value="1"/>
</dbReference>
<accession>A0A5K3FUZ9</accession>
<evidence type="ECO:0000256" key="1">
    <source>
        <dbReference type="PROSITE-ProRule" id="PRU00042"/>
    </source>
</evidence>
<dbReference type="InterPro" id="IPR013087">
    <property type="entry name" value="Znf_C2H2_type"/>
</dbReference>
<evidence type="ECO:0000313" key="3">
    <source>
        <dbReference type="WBParaSite" id="MCU_010826-RA"/>
    </source>
</evidence>
<keyword evidence="1" id="KW-0863">Zinc-finger</keyword>
<keyword evidence="1" id="KW-0479">Metal-binding</keyword>
<dbReference type="SMART" id="SM00355">
    <property type="entry name" value="ZnF_C2H2"/>
    <property type="match status" value="3"/>
</dbReference>
<dbReference type="PROSITE" id="PS00028">
    <property type="entry name" value="ZINC_FINGER_C2H2_1"/>
    <property type="match status" value="2"/>
</dbReference>
<evidence type="ECO:0000259" key="2">
    <source>
        <dbReference type="PROSITE" id="PS50157"/>
    </source>
</evidence>
<dbReference type="WBParaSite" id="MCU_010826-RA">
    <property type="protein sequence ID" value="MCU_010826-RA"/>
    <property type="gene ID" value="MCU_010826"/>
</dbReference>
<keyword evidence="1" id="KW-0862">Zinc</keyword>
<feature type="domain" description="C2H2-type" evidence="2">
    <location>
        <begin position="92"/>
        <end position="120"/>
    </location>
</feature>
<sequence length="160" mass="18201">VVQHVCALIRRHTTTHTLHHNRRENCSVFLFAILMSSSIFVRVHEWARWFEPPQGLRTSGFREHFECADPQCEVTAYNAGAVSTHFACVHKFGCPFCGVNFIAQRFLDNHLVVVHASFFPCPIQCPVKTCHRTFSSVTLCDLHVYEVHGVEPSCIVITGY</sequence>
<dbReference type="GO" id="GO:0008270">
    <property type="term" value="F:zinc ion binding"/>
    <property type="evidence" value="ECO:0007669"/>
    <property type="project" value="UniProtKB-KW"/>
</dbReference>
<proteinExistence type="predicted"/>
<organism evidence="3">
    <name type="scientific">Mesocestoides corti</name>
    <name type="common">Flatworm</name>
    <dbReference type="NCBI Taxonomy" id="53468"/>
    <lineage>
        <taxon>Eukaryota</taxon>
        <taxon>Metazoa</taxon>
        <taxon>Spiralia</taxon>
        <taxon>Lophotrochozoa</taxon>
        <taxon>Platyhelminthes</taxon>
        <taxon>Cestoda</taxon>
        <taxon>Eucestoda</taxon>
        <taxon>Cyclophyllidea</taxon>
        <taxon>Mesocestoididae</taxon>
        <taxon>Mesocestoides</taxon>
    </lineage>
</organism>
<dbReference type="AlphaFoldDB" id="A0A5K3FUZ9"/>
<name>A0A5K3FUZ9_MESCO</name>
<reference evidence="3" key="1">
    <citation type="submission" date="2019-11" db="UniProtKB">
        <authorList>
            <consortium name="WormBaseParasite"/>
        </authorList>
    </citation>
    <scope>IDENTIFICATION</scope>
</reference>
<protein>
    <submittedName>
        <fullName evidence="3">C2H2-type domain-containing protein</fullName>
    </submittedName>
</protein>